<dbReference type="GO" id="GO:0022857">
    <property type="term" value="F:transmembrane transporter activity"/>
    <property type="evidence" value="ECO:0007669"/>
    <property type="project" value="InterPro"/>
</dbReference>
<evidence type="ECO:0000256" key="2">
    <source>
        <dbReference type="ARBA" id="ARBA00022692"/>
    </source>
</evidence>
<sequence length="505" mass="56813">MDEKPEVGHVENANVASISDAHKEYILDRHKTLELDPVPDFNDADPYNWPFRKKVINLLLVAFHAMMATFTAAAIQSAFADIATDLNVSIHRATYLTSLVIAILGVAPLVWRPLSERYGRRPIFLISLIGSLVCNIGCACSPTYATMGLCRALAGFFISPAAALGSATVAETIFKRERARYMGIWTVMVTLGVPTAPVIFGFVAYRVGYRWIYWILACTNAVQFILYLFFGPESRYIRGQQQQQRSSFRQQYFSFKRIDLTPLTWREFVSPLELVVRPCVLLSATAYSTVFLFASVFIAIEIPQLFVEKFHLNAEQIGLQNISIILGTLIGEQLGGTLSDRWMWRRQCKMKERMVQPEFRLWLSYSGYLLVICGVIVFLIQIKQADARWNITPIIGAGIAAAGNQIVTTVLITYAVDCYRDEAASIGVFITFVRQELGFIGPFWFPTMIETTKSFKAGLEVSLSCKPKFFEVSLGCKAMFFKVGLGCKAKFFKVNLSCKSWNNFA</sequence>
<organism evidence="7 8">
    <name type="scientific">Pseudogymnoascus verrucosus</name>
    <dbReference type="NCBI Taxonomy" id="342668"/>
    <lineage>
        <taxon>Eukaryota</taxon>
        <taxon>Fungi</taxon>
        <taxon>Dikarya</taxon>
        <taxon>Ascomycota</taxon>
        <taxon>Pezizomycotina</taxon>
        <taxon>Leotiomycetes</taxon>
        <taxon>Thelebolales</taxon>
        <taxon>Thelebolaceae</taxon>
        <taxon>Pseudogymnoascus</taxon>
    </lineage>
</organism>
<dbReference type="Pfam" id="PF07690">
    <property type="entry name" value="MFS_1"/>
    <property type="match status" value="1"/>
</dbReference>
<dbReference type="EMBL" id="KV460214">
    <property type="protein sequence ID" value="OBT98994.1"/>
    <property type="molecule type" value="Genomic_DNA"/>
</dbReference>
<keyword evidence="8" id="KW-1185">Reference proteome</keyword>
<feature type="domain" description="Major facilitator superfamily (MFS) profile" evidence="6">
    <location>
        <begin position="57"/>
        <end position="505"/>
    </location>
</feature>
<evidence type="ECO:0000256" key="1">
    <source>
        <dbReference type="ARBA" id="ARBA00004141"/>
    </source>
</evidence>
<feature type="transmembrane region" description="Helical" evidence="5">
    <location>
        <begin position="92"/>
        <end position="111"/>
    </location>
</feature>
<evidence type="ECO:0000259" key="6">
    <source>
        <dbReference type="PROSITE" id="PS50850"/>
    </source>
</evidence>
<dbReference type="RefSeq" id="XP_018132727.1">
    <property type="nucleotide sequence ID" value="XM_018271780.1"/>
</dbReference>
<evidence type="ECO:0000313" key="8">
    <source>
        <dbReference type="Proteomes" id="UP000091956"/>
    </source>
</evidence>
<dbReference type="GO" id="GO:0005886">
    <property type="term" value="C:plasma membrane"/>
    <property type="evidence" value="ECO:0007669"/>
    <property type="project" value="TreeGrafter"/>
</dbReference>
<evidence type="ECO:0000256" key="5">
    <source>
        <dbReference type="SAM" id="Phobius"/>
    </source>
</evidence>
<feature type="transmembrane region" description="Helical" evidence="5">
    <location>
        <begin position="211"/>
        <end position="230"/>
    </location>
</feature>
<evidence type="ECO:0000256" key="3">
    <source>
        <dbReference type="ARBA" id="ARBA00022989"/>
    </source>
</evidence>
<evidence type="ECO:0000313" key="7">
    <source>
        <dbReference type="EMBL" id="OBT98994.1"/>
    </source>
</evidence>
<dbReference type="Gene3D" id="1.20.1250.20">
    <property type="entry name" value="MFS general substrate transporter like domains"/>
    <property type="match status" value="1"/>
</dbReference>
<proteinExistence type="predicted"/>
<dbReference type="FunFam" id="1.20.1250.20:FF:000318">
    <property type="entry name" value="MFS multidrug transporter, putative"/>
    <property type="match status" value="1"/>
</dbReference>
<feature type="transmembrane region" description="Helical" evidence="5">
    <location>
        <begin position="123"/>
        <end position="145"/>
    </location>
</feature>
<dbReference type="SUPFAM" id="SSF103473">
    <property type="entry name" value="MFS general substrate transporter"/>
    <property type="match status" value="1"/>
</dbReference>
<comment type="subcellular location">
    <subcellularLocation>
        <location evidence="1">Membrane</location>
        <topology evidence="1">Multi-pass membrane protein</topology>
    </subcellularLocation>
</comment>
<dbReference type="AlphaFoldDB" id="A0A1B8GT29"/>
<reference evidence="7 8" key="1">
    <citation type="submission" date="2016-03" db="EMBL/GenBank/DDBJ databases">
        <title>Comparative genomics of Pseudogymnoascus destructans, the fungus causing white-nose syndrome of bats.</title>
        <authorList>
            <person name="Palmer J.M."/>
            <person name="Drees K.P."/>
            <person name="Foster J.T."/>
            <person name="Lindner D.L."/>
        </authorList>
    </citation>
    <scope>NUCLEOTIDE SEQUENCE [LARGE SCALE GENOMIC DNA]</scope>
    <source>
        <strain evidence="7 8">UAMH 10579</strain>
    </source>
</reference>
<keyword evidence="2 5" id="KW-0812">Transmembrane</keyword>
<protein>
    <recommendedName>
        <fullName evidence="6">Major facilitator superfamily (MFS) profile domain-containing protein</fullName>
    </recommendedName>
</protein>
<dbReference type="Proteomes" id="UP000091956">
    <property type="component" value="Unassembled WGS sequence"/>
</dbReference>
<dbReference type="InterPro" id="IPR020846">
    <property type="entry name" value="MFS_dom"/>
</dbReference>
<dbReference type="InterPro" id="IPR036259">
    <property type="entry name" value="MFS_trans_sf"/>
</dbReference>
<accession>A0A1B8GT29</accession>
<feature type="transmembrane region" description="Helical" evidence="5">
    <location>
        <begin position="359"/>
        <end position="382"/>
    </location>
</feature>
<feature type="transmembrane region" description="Helical" evidence="5">
    <location>
        <begin position="182"/>
        <end position="205"/>
    </location>
</feature>
<keyword evidence="3 5" id="KW-1133">Transmembrane helix</keyword>
<dbReference type="PROSITE" id="PS50850">
    <property type="entry name" value="MFS"/>
    <property type="match status" value="1"/>
</dbReference>
<dbReference type="PANTHER" id="PTHR23502">
    <property type="entry name" value="MAJOR FACILITATOR SUPERFAMILY"/>
    <property type="match status" value="1"/>
</dbReference>
<evidence type="ECO:0000256" key="4">
    <source>
        <dbReference type="ARBA" id="ARBA00023136"/>
    </source>
</evidence>
<gene>
    <name evidence="7" type="ORF">VE01_02270</name>
</gene>
<dbReference type="GeneID" id="28835656"/>
<dbReference type="STRING" id="342668.A0A1B8GT29"/>
<dbReference type="InterPro" id="IPR011701">
    <property type="entry name" value="MFS"/>
</dbReference>
<reference evidence="8" key="2">
    <citation type="journal article" date="2018" name="Nat. Commun.">
        <title>Extreme sensitivity to ultraviolet light in the fungal pathogen causing white-nose syndrome of bats.</title>
        <authorList>
            <person name="Palmer J.M."/>
            <person name="Drees K.P."/>
            <person name="Foster J.T."/>
            <person name="Lindner D.L."/>
        </authorList>
    </citation>
    <scope>NUCLEOTIDE SEQUENCE [LARGE SCALE GENOMIC DNA]</scope>
    <source>
        <strain evidence="8">UAMH 10579</strain>
    </source>
</reference>
<feature type="transmembrane region" description="Helical" evidence="5">
    <location>
        <begin position="151"/>
        <end position="170"/>
    </location>
</feature>
<feature type="transmembrane region" description="Helical" evidence="5">
    <location>
        <begin position="320"/>
        <end position="338"/>
    </location>
</feature>
<name>A0A1B8GT29_9PEZI</name>
<keyword evidence="4 5" id="KW-0472">Membrane</keyword>
<feature type="transmembrane region" description="Helical" evidence="5">
    <location>
        <begin position="279"/>
        <end position="300"/>
    </location>
</feature>
<feature type="transmembrane region" description="Helical" evidence="5">
    <location>
        <begin position="58"/>
        <end position="80"/>
    </location>
</feature>
<feature type="transmembrane region" description="Helical" evidence="5">
    <location>
        <begin position="394"/>
        <end position="416"/>
    </location>
</feature>
<dbReference type="PANTHER" id="PTHR23502:SF2">
    <property type="entry name" value="TRANSPORTER, PUTATIVE (AFU_ORTHOLOGUE AFUA_2G08910)-RELATED"/>
    <property type="match status" value="1"/>
</dbReference>